<organism evidence="1 2">
    <name type="scientific">Pseudochrobactrum saccharolyticum</name>
    <dbReference type="NCBI Taxonomy" id="354352"/>
    <lineage>
        <taxon>Bacteria</taxon>
        <taxon>Pseudomonadati</taxon>
        <taxon>Pseudomonadota</taxon>
        <taxon>Alphaproteobacteria</taxon>
        <taxon>Hyphomicrobiales</taxon>
        <taxon>Brucellaceae</taxon>
        <taxon>Pseudochrobactrum</taxon>
    </lineage>
</organism>
<proteinExistence type="predicted"/>
<keyword evidence="2" id="KW-1185">Reference proteome</keyword>
<dbReference type="AlphaFoldDB" id="A0A7W8AP59"/>
<reference evidence="1 2" key="1">
    <citation type="submission" date="2020-08" db="EMBL/GenBank/DDBJ databases">
        <title>Genomic Encyclopedia of Type Strains, Phase IV (KMG-IV): sequencing the most valuable type-strain genomes for metagenomic binning, comparative biology and taxonomic classification.</title>
        <authorList>
            <person name="Goeker M."/>
        </authorList>
    </citation>
    <scope>NUCLEOTIDE SEQUENCE [LARGE SCALE GENOMIC DNA]</scope>
    <source>
        <strain evidence="1 2">DSM 25620</strain>
    </source>
</reference>
<dbReference type="Proteomes" id="UP000531231">
    <property type="component" value="Unassembled WGS sequence"/>
</dbReference>
<dbReference type="RefSeq" id="WP_151157931.1">
    <property type="nucleotide sequence ID" value="NZ_JACHIL010000007.1"/>
</dbReference>
<name>A0A7W8AP59_9HYPH</name>
<dbReference type="EMBL" id="JACHIL010000007">
    <property type="protein sequence ID" value="MBB5092785.1"/>
    <property type="molecule type" value="Genomic_DNA"/>
</dbReference>
<comment type="caution">
    <text evidence="1">The sequence shown here is derived from an EMBL/GenBank/DDBJ whole genome shotgun (WGS) entry which is preliminary data.</text>
</comment>
<sequence length="83" mass="8891">MSLAAQNPEKYIIIPFRKNNQKLVAAEMRPASSEAGAIKIATSMSGRFIGVAAYAVMVDEESGDINAPRLLASFGEVPDFSDD</sequence>
<evidence type="ECO:0000313" key="2">
    <source>
        <dbReference type="Proteomes" id="UP000531231"/>
    </source>
</evidence>
<gene>
    <name evidence="1" type="ORF">HNQ68_003348</name>
</gene>
<accession>A0A7W8AP59</accession>
<evidence type="ECO:0000313" key="1">
    <source>
        <dbReference type="EMBL" id="MBB5092785.1"/>
    </source>
</evidence>
<protein>
    <submittedName>
        <fullName evidence="1">Uncharacterized protein</fullName>
    </submittedName>
</protein>